<protein>
    <submittedName>
        <fullName evidence="1">Uncharacterized protein</fullName>
    </submittedName>
</protein>
<reference evidence="1 2" key="1">
    <citation type="journal article" date="2021" name="Nat. Commun.">
        <title>Genetic determinants of endophytism in the Arabidopsis root mycobiome.</title>
        <authorList>
            <person name="Mesny F."/>
            <person name="Miyauchi S."/>
            <person name="Thiergart T."/>
            <person name="Pickel B."/>
            <person name="Atanasova L."/>
            <person name="Karlsson M."/>
            <person name="Huettel B."/>
            <person name="Barry K.W."/>
            <person name="Haridas S."/>
            <person name="Chen C."/>
            <person name="Bauer D."/>
            <person name="Andreopoulos W."/>
            <person name="Pangilinan J."/>
            <person name="LaButti K."/>
            <person name="Riley R."/>
            <person name="Lipzen A."/>
            <person name="Clum A."/>
            <person name="Drula E."/>
            <person name="Henrissat B."/>
            <person name="Kohler A."/>
            <person name="Grigoriev I.V."/>
            <person name="Martin F.M."/>
            <person name="Hacquard S."/>
        </authorList>
    </citation>
    <scope>NUCLEOTIDE SEQUENCE [LARGE SCALE GENOMIC DNA]</scope>
    <source>
        <strain evidence="1 2">MPI-SDFR-AT-0080</strain>
    </source>
</reference>
<proteinExistence type="predicted"/>
<sequence>MEMHRQIRARPHRDMHAARTRLSNWTRVATSKIDSYREYTTRVTDLERRGGEGGDAAALDAVGEARTAMLGGLVEQLAALVVQVRGLLRWPSLAEKSSLSLSPSLHTSFAANVALIRHQFEHLATSYARQHDPSLDDDGLHHVLTLEDLVAEHPGGLQTHPLGTPSEAVREAVIMGGRLAGTCSILVSSHHTIYGIAPRTLTCACMRSADNVSGHRMSTDTG</sequence>
<organism evidence="1 2">
    <name type="scientific">Macrophomina phaseolina</name>
    <dbReference type="NCBI Taxonomy" id="35725"/>
    <lineage>
        <taxon>Eukaryota</taxon>
        <taxon>Fungi</taxon>
        <taxon>Dikarya</taxon>
        <taxon>Ascomycota</taxon>
        <taxon>Pezizomycotina</taxon>
        <taxon>Dothideomycetes</taxon>
        <taxon>Dothideomycetes incertae sedis</taxon>
        <taxon>Botryosphaeriales</taxon>
        <taxon>Botryosphaeriaceae</taxon>
        <taxon>Macrophomina</taxon>
    </lineage>
</organism>
<dbReference type="EMBL" id="JAGTJR010000051">
    <property type="protein sequence ID" value="KAH7028262.1"/>
    <property type="molecule type" value="Genomic_DNA"/>
</dbReference>
<name>A0ABQ8FXA0_9PEZI</name>
<evidence type="ECO:0000313" key="2">
    <source>
        <dbReference type="Proteomes" id="UP000774617"/>
    </source>
</evidence>
<evidence type="ECO:0000313" key="1">
    <source>
        <dbReference type="EMBL" id="KAH7028262.1"/>
    </source>
</evidence>
<comment type="caution">
    <text evidence="1">The sequence shown here is derived from an EMBL/GenBank/DDBJ whole genome shotgun (WGS) entry which is preliminary data.</text>
</comment>
<dbReference type="Proteomes" id="UP000774617">
    <property type="component" value="Unassembled WGS sequence"/>
</dbReference>
<accession>A0ABQ8FXA0</accession>
<keyword evidence="2" id="KW-1185">Reference proteome</keyword>
<gene>
    <name evidence="1" type="ORF">B0J12DRAFT_355200</name>
</gene>